<evidence type="ECO:0000256" key="4">
    <source>
        <dbReference type="ARBA" id="ARBA00023136"/>
    </source>
</evidence>
<reference evidence="7" key="1">
    <citation type="journal article" date="2021" name="PeerJ">
        <title>Extensive microbial diversity within the chicken gut microbiome revealed by metagenomics and culture.</title>
        <authorList>
            <person name="Gilroy R."/>
            <person name="Ravi A."/>
            <person name="Getino M."/>
            <person name="Pursley I."/>
            <person name="Horton D.L."/>
            <person name="Alikhan N.F."/>
            <person name="Baker D."/>
            <person name="Gharbi K."/>
            <person name="Hall N."/>
            <person name="Watson M."/>
            <person name="Adriaenssens E.M."/>
            <person name="Foster-Nyarko E."/>
            <person name="Jarju S."/>
            <person name="Secka A."/>
            <person name="Antonio M."/>
            <person name="Oren A."/>
            <person name="Chaudhuri R.R."/>
            <person name="La Ragione R."/>
            <person name="Hildebrand F."/>
            <person name="Pallen M.J."/>
        </authorList>
    </citation>
    <scope>NUCLEOTIDE SEQUENCE</scope>
    <source>
        <strain evidence="7">316</strain>
    </source>
</reference>
<protein>
    <submittedName>
        <fullName evidence="7">DMT family transporter</fullName>
    </submittedName>
</protein>
<dbReference type="InterPro" id="IPR050638">
    <property type="entry name" value="AA-Vitamin_Transporters"/>
</dbReference>
<evidence type="ECO:0000313" key="7">
    <source>
        <dbReference type="EMBL" id="HJE25658.1"/>
    </source>
</evidence>
<accession>A0A921JGV2</accession>
<proteinExistence type="predicted"/>
<evidence type="ECO:0000313" key="8">
    <source>
        <dbReference type="Proteomes" id="UP000742631"/>
    </source>
</evidence>
<feature type="domain" description="EamA" evidence="6">
    <location>
        <begin position="158"/>
        <end position="292"/>
    </location>
</feature>
<evidence type="ECO:0000259" key="6">
    <source>
        <dbReference type="Pfam" id="PF00892"/>
    </source>
</evidence>
<feature type="domain" description="EamA" evidence="6">
    <location>
        <begin position="14"/>
        <end position="144"/>
    </location>
</feature>
<feature type="transmembrane region" description="Helical" evidence="5">
    <location>
        <begin position="97"/>
        <end position="119"/>
    </location>
</feature>
<reference evidence="7" key="2">
    <citation type="submission" date="2021-09" db="EMBL/GenBank/DDBJ databases">
        <authorList>
            <person name="Gilroy R."/>
        </authorList>
    </citation>
    <scope>NUCLEOTIDE SEQUENCE</scope>
    <source>
        <strain evidence="7">316</strain>
    </source>
</reference>
<feature type="transmembrane region" description="Helical" evidence="5">
    <location>
        <begin position="131"/>
        <end position="150"/>
    </location>
</feature>
<dbReference type="Proteomes" id="UP000742631">
    <property type="component" value="Unassembled WGS sequence"/>
</dbReference>
<keyword evidence="4 5" id="KW-0472">Membrane</keyword>
<evidence type="ECO:0000256" key="2">
    <source>
        <dbReference type="ARBA" id="ARBA00022692"/>
    </source>
</evidence>
<evidence type="ECO:0000256" key="1">
    <source>
        <dbReference type="ARBA" id="ARBA00004141"/>
    </source>
</evidence>
<dbReference type="Pfam" id="PF00892">
    <property type="entry name" value="EamA"/>
    <property type="match status" value="2"/>
</dbReference>
<feature type="transmembrane region" description="Helical" evidence="5">
    <location>
        <begin position="42"/>
        <end position="64"/>
    </location>
</feature>
<dbReference type="AlphaFoldDB" id="A0A921JGV2"/>
<comment type="subcellular location">
    <subcellularLocation>
        <location evidence="1">Membrane</location>
        <topology evidence="1">Multi-pass membrane protein</topology>
    </subcellularLocation>
</comment>
<feature type="transmembrane region" description="Helical" evidence="5">
    <location>
        <begin position="71"/>
        <end position="91"/>
    </location>
</feature>
<organism evidence="7 8">
    <name type="scientific">Methylorubrum populi</name>
    <dbReference type="NCBI Taxonomy" id="223967"/>
    <lineage>
        <taxon>Bacteria</taxon>
        <taxon>Pseudomonadati</taxon>
        <taxon>Pseudomonadota</taxon>
        <taxon>Alphaproteobacteria</taxon>
        <taxon>Hyphomicrobiales</taxon>
        <taxon>Methylobacteriaceae</taxon>
        <taxon>Methylorubrum</taxon>
    </lineage>
</organism>
<feature type="transmembrane region" description="Helical" evidence="5">
    <location>
        <begin position="156"/>
        <end position="175"/>
    </location>
</feature>
<sequence length="316" mass="33342">MIANRPMSASEWTMLLGLSLLWGGSFFFTGVALTALPPFTLVALRVGIAALVLALVLPLVGLWLPRSRRVWAAFFGMGVLNNVLPFCLIVWGQTHIASGLAAILNATTPLFTVVATHVLTSDERMTGNRLAGVLIGLAGVIVMVGASAFAGPSVDLLAQLAILGAALSYAFAAIFGRRFRRMGIPPLTTATGQVTASAFLLLPVALWADRPWTLAMPAASVWGAVLGIAVLSTAFAYVLYFRILTTAGATNLMLVTLLIPVSAVLLGAVVLGERLEPRHGLGMALIACGLAAIDDRLPNAFRAWRSEARTGRVRDL</sequence>
<keyword evidence="3 5" id="KW-1133">Transmembrane helix</keyword>
<evidence type="ECO:0000256" key="5">
    <source>
        <dbReference type="SAM" id="Phobius"/>
    </source>
</evidence>
<name>A0A921JGV2_9HYPH</name>
<dbReference type="PANTHER" id="PTHR32322:SF9">
    <property type="entry name" value="AMINO-ACID METABOLITE EFFLUX PUMP-RELATED"/>
    <property type="match status" value="1"/>
</dbReference>
<feature type="transmembrane region" description="Helical" evidence="5">
    <location>
        <begin position="252"/>
        <end position="271"/>
    </location>
</feature>
<dbReference type="PANTHER" id="PTHR32322">
    <property type="entry name" value="INNER MEMBRANE TRANSPORTER"/>
    <property type="match status" value="1"/>
</dbReference>
<comment type="caution">
    <text evidence="7">The sequence shown here is derived from an EMBL/GenBank/DDBJ whole genome shotgun (WGS) entry which is preliminary data.</text>
</comment>
<evidence type="ECO:0000256" key="3">
    <source>
        <dbReference type="ARBA" id="ARBA00022989"/>
    </source>
</evidence>
<feature type="transmembrane region" description="Helical" evidence="5">
    <location>
        <begin position="187"/>
        <end position="208"/>
    </location>
</feature>
<dbReference type="SUPFAM" id="SSF103481">
    <property type="entry name" value="Multidrug resistance efflux transporter EmrE"/>
    <property type="match status" value="2"/>
</dbReference>
<dbReference type="InterPro" id="IPR037185">
    <property type="entry name" value="EmrE-like"/>
</dbReference>
<dbReference type="EMBL" id="DYYG01000058">
    <property type="protein sequence ID" value="HJE25658.1"/>
    <property type="molecule type" value="Genomic_DNA"/>
</dbReference>
<feature type="transmembrane region" description="Helical" evidence="5">
    <location>
        <begin position="220"/>
        <end position="240"/>
    </location>
</feature>
<keyword evidence="2 5" id="KW-0812">Transmembrane</keyword>
<gene>
    <name evidence="7" type="ORF">K8W01_18580</name>
</gene>
<dbReference type="GO" id="GO:0016020">
    <property type="term" value="C:membrane"/>
    <property type="evidence" value="ECO:0007669"/>
    <property type="project" value="UniProtKB-SubCell"/>
</dbReference>
<feature type="transmembrane region" description="Helical" evidence="5">
    <location>
        <begin position="12"/>
        <end position="36"/>
    </location>
</feature>
<dbReference type="InterPro" id="IPR000620">
    <property type="entry name" value="EamA_dom"/>
</dbReference>